<keyword evidence="2" id="KW-0732">Signal</keyword>
<evidence type="ECO:0000313" key="3">
    <source>
        <dbReference type="EMBL" id="PNU02405.1"/>
    </source>
</evidence>
<keyword evidence="4" id="KW-1185">Reference proteome</keyword>
<keyword evidence="1" id="KW-0812">Transmembrane</keyword>
<feature type="signal peptide" evidence="2">
    <location>
        <begin position="1"/>
        <end position="31"/>
    </location>
</feature>
<evidence type="ECO:0000256" key="1">
    <source>
        <dbReference type="SAM" id="Phobius"/>
    </source>
</evidence>
<dbReference type="RefSeq" id="WP_103098571.1">
    <property type="nucleotide sequence ID" value="NZ_LYMM01000073.1"/>
</dbReference>
<organism evidence="3 4">
    <name type="scientific">Novosphingobium guangzhouense</name>
    <dbReference type="NCBI Taxonomy" id="1850347"/>
    <lineage>
        <taxon>Bacteria</taxon>
        <taxon>Pseudomonadati</taxon>
        <taxon>Pseudomonadota</taxon>
        <taxon>Alphaproteobacteria</taxon>
        <taxon>Sphingomonadales</taxon>
        <taxon>Sphingomonadaceae</taxon>
        <taxon>Novosphingobium</taxon>
    </lineage>
</organism>
<evidence type="ECO:0000256" key="2">
    <source>
        <dbReference type="SAM" id="SignalP"/>
    </source>
</evidence>
<dbReference type="Proteomes" id="UP000236327">
    <property type="component" value="Unassembled WGS sequence"/>
</dbReference>
<evidence type="ECO:0000313" key="4">
    <source>
        <dbReference type="Proteomes" id="UP000236327"/>
    </source>
</evidence>
<accession>A0A2K2FUD7</accession>
<keyword evidence="1" id="KW-0472">Membrane</keyword>
<dbReference type="EMBL" id="LYMM01000073">
    <property type="protein sequence ID" value="PNU02405.1"/>
    <property type="molecule type" value="Genomic_DNA"/>
</dbReference>
<keyword evidence="1" id="KW-1133">Transmembrane helix</keyword>
<reference evidence="3 4" key="1">
    <citation type="submission" date="2016-05" db="EMBL/GenBank/DDBJ databases">
        <title>Complete genome sequence of Novosphingobium guangzhouense SA925(T).</title>
        <authorList>
            <person name="Sha S."/>
        </authorList>
    </citation>
    <scope>NUCLEOTIDE SEQUENCE [LARGE SCALE GENOMIC DNA]</scope>
    <source>
        <strain evidence="3 4">SA925</strain>
    </source>
</reference>
<feature type="transmembrane region" description="Helical" evidence="1">
    <location>
        <begin position="41"/>
        <end position="61"/>
    </location>
</feature>
<proteinExistence type="predicted"/>
<sequence>MNTKLKSFGKKLALGAALAASVLATTSPAQARDRYYGRGDDTAAIAIGAGVIGLALGAAIADRDDRRYYDRGYWGSRRYVTVRDRPGYYYYYAGSPNRYYRDRYYDRYYQPWHRDRWRDRGNRWDRGRDWRDNRYYDRRDRRWDRRDDRRWDRHDRRDRRDWRR</sequence>
<name>A0A2K2FUD7_9SPHN</name>
<protein>
    <submittedName>
        <fullName evidence="3">Uncharacterized protein</fullName>
    </submittedName>
</protein>
<comment type="caution">
    <text evidence="3">The sequence shown here is derived from an EMBL/GenBank/DDBJ whole genome shotgun (WGS) entry which is preliminary data.</text>
</comment>
<dbReference type="AlphaFoldDB" id="A0A2K2FUD7"/>
<feature type="chain" id="PRO_5014411029" evidence="2">
    <location>
        <begin position="32"/>
        <end position="164"/>
    </location>
</feature>
<gene>
    <name evidence="3" type="ORF">A8V01_08375</name>
</gene>